<reference evidence="2 3" key="1">
    <citation type="submission" date="2018-08" db="EMBL/GenBank/DDBJ databases">
        <title>A genome reference for cultivated species of the human gut microbiota.</title>
        <authorList>
            <person name="Zou Y."/>
            <person name="Xue W."/>
            <person name="Luo G."/>
        </authorList>
    </citation>
    <scope>NUCLEOTIDE SEQUENCE [LARGE SCALE GENOMIC DNA]</scope>
    <source>
        <strain evidence="2 3">AF14-49</strain>
    </source>
</reference>
<evidence type="ECO:0000313" key="3">
    <source>
        <dbReference type="Proteomes" id="UP000283589"/>
    </source>
</evidence>
<gene>
    <name evidence="2" type="ORF">DWW18_03140</name>
</gene>
<dbReference type="AlphaFoldDB" id="A0A412X469"/>
<dbReference type="STRING" id="1121130.GCA_000519105_02166"/>
<dbReference type="Proteomes" id="UP000283589">
    <property type="component" value="Unassembled WGS sequence"/>
</dbReference>
<feature type="signal peptide" evidence="1">
    <location>
        <begin position="1"/>
        <end position="25"/>
    </location>
</feature>
<dbReference type="RefSeq" id="WP_118258793.1">
    <property type="nucleotide sequence ID" value="NZ_CALBWO010000033.1"/>
</dbReference>
<dbReference type="PROSITE" id="PS51257">
    <property type="entry name" value="PROKAR_LIPOPROTEIN"/>
    <property type="match status" value="1"/>
</dbReference>
<feature type="chain" id="PRO_5019050223" description="PKD-like family protein" evidence="1">
    <location>
        <begin position="26"/>
        <end position="549"/>
    </location>
</feature>
<evidence type="ECO:0000256" key="1">
    <source>
        <dbReference type="SAM" id="SignalP"/>
    </source>
</evidence>
<organism evidence="2 3">
    <name type="scientific">Butyricimonas virosa</name>
    <dbReference type="NCBI Taxonomy" id="544645"/>
    <lineage>
        <taxon>Bacteria</taxon>
        <taxon>Pseudomonadati</taxon>
        <taxon>Bacteroidota</taxon>
        <taxon>Bacteroidia</taxon>
        <taxon>Bacteroidales</taxon>
        <taxon>Odoribacteraceae</taxon>
        <taxon>Butyricimonas</taxon>
    </lineage>
</organism>
<dbReference type="InterPro" id="IPR032183">
    <property type="entry name" value="PKD-like"/>
</dbReference>
<protein>
    <recommendedName>
        <fullName evidence="4">PKD-like family protein</fullName>
    </recommendedName>
</protein>
<accession>A0A412X469</accession>
<dbReference type="Pfam" id="PF16407">
    <property type="entry name" value="PKD_2"/>
    <property type="match status" value="1"/>
</dbReference>
<evidence type="ECO:0008006" key="4">
    <source>
        <dbReference type="Google" id="ProtNLM"/>
    </source>
</evidence>
<sequence length="549" mass="61818">MKQILYRIKSLFLLVAIAGGISACADDKGNYNYHDIPEVKIEGIGNSITALAYQNLSIPVQLDGLQADENRYEYEWLAIRQFEAEDANDTASEVLATTKEFNDIISLRPGPYKLIYTVKDKQLDVFYQQQANLSVVTTTSEGWVLLCSENGNVRLDMISTVLGEEVHSKDMLADSDMPFKKGPLALIALSPESTEDMSAVQQVDPTSPFYLVTEEGTTRLHKDAFEWKEEYLMKYEMGDMSDAKPTHITSASYFRMMVTPDGTHGSNFGSGTDALWESRLNYLRNDDNTKEYIQVAPYVGCNITNPMQYAPVFMFYDLNHKQFVYHPGGMYGGLTGDLTVGCLNMSDDEAGGDAFSFPVGYNYVYMENSGRKYSESAMMPGFGFFNNITFTILENNGVYHLYGIALDDYYMALMGMPPYTKTHYANLSNCIDITQAKHFAFSPLNDQMFYAVDGKVYRVNLDTSTPSAQFQFDVPGEITCLKFYLYRNAENARRSYDLIVGSDKGGTDGGELRVYEAIDNLAQITDYKEYHSGFGRIVDIIYKEPITQE</sequence>
<keyword evidence="1" id="KW-0732">Signal</keyword>
<evidence type="ECO:0000313" key="2">
    <source>
        <dbReference type="EMBL" id="RGV35792.1"/>
    </source>
</evidence>
<proteinExistence type="predicted"/>
<comment type="caution">
    <text evidence="2">The sequence shown here is derived from an EMBL/GenBank/DDBJ whole genome shotgun (WGS) entry which is preliminary data.</text>
</comment>
<name>A0A412X469_9BACT</name>
<dbReference type="EMBL" id="QRZA01000003">
    <property type="protein sequence ID" value="RGV35792.1"/>
    <property type="molecule type" value="Genomic_DNA"/>
</dbReference>